<dbReference type="InterPro" id="IPR015590">
    <property type="entry name" value="Aldehyde_DH_dom"/>
</dbReference>
<evidence type="ECO:0000313" key="5">
    <source>
        <dbReference type="EMBL" id="GIQ90187.1"/>
    </source>
</evidence>
<reference evidence="5 6" key="1">
    <citation type="journal article" date="2018" name="PLoS ONE">
        <title>The draft genome of Kipferlia bialata reveals reductive genome evolution in fornicate parasites.</title>
        <authorList>
            <person name="Tanifuji G."/>
            <person name="Takabayashi S."/>
            <person name="Kume K."/>
            <person name="Takagi M."/>
            <person name="Nakayama T."/>
            <person name="Kamikawa R."/>
            <person name="Inagaki Y."/>
            <person name="Hashimoto T."/>
        </authorList>
    </citation>
    <scope>NUCLEOTIDE SEQUENCE [LARGE SCALE GENOMIC DNA]</scope>
    <source>
        <strain evidence="5">NY0173</strain>
    </source>
</reference>
<dbReference type="InterPro" id="IPR016161">
    <property type="entry name" value="Ald_DH/histidinol_DH"/>
</dbReference>
<keyword evidence="3" id="KW-0520">NAD</keyword>
<dbReference type="InterPro" id="IPR044638">
    <property type="entry name" value="ALDH7A1-like"/>
</dbReference>
<accession>A0A9K3D8I4</accession>
<evidence type="ECO:0000313" key="6">
    <source>
        <dbReference type="Proteomes" id="UP000265618"/>
    </source>
</evidence>
<dbReference type="GO" id="GO:0004029">
    <property type="term" value="F:aldehyde dehydrogenase (NAD+) activity"/>
    <property type="evidence" value="ECO:0007669"/>
    <property type="project" value="InterPro"/>
</dbReference>
<dbReference type="Pfam" id="PF00171">
    <property type="entry name" value="Aldedh"/>
    <property type="match status" value="1"/>
</dbReference>
<dbReference type="Gene3D" id="3.40.309.10">
    <property type="entry name" value="Aldehyde Dehydrogenase, Chain A, domain 2"/>
    <property type="match status" value="1"/>
</dbReference>
<dbReference type="InterPro" id="IPR016160">
    <property type="entry name" value="Ald_DH_CS_CYS"/>
</dbReference>
<feature type="domain" description="Aldehyde dehydrogenase" evidence="4">
    <location>
        <begin position="9"/>
        <end position="247"/>
    </location>
</feature>
<dbReference type="Proteomes" id="UP000265618">
    <property type="component" value="Unassembled WGS sequence"/>
</dbReference>
<evidence type="ECO:0000256" key="3">
    <source>
        <dbReference type="ARBA" id="ARBA00023027"/>
    </source>
</evidence>
<dbReference type="PROSITE" id="PS00070">
    <property type="entry name" value="ALDEHYDE_DEHYDR_CYS"/>
    <property type="match status" value="1"/>
</dbReference>
<dbReference type="InterPro" id="IPR016163">
    <property type="entry name" value="Ald_DH_C"/>
</dbReference>
<evidence type="ECO:0000259" key="4">
    <source>
        <dbReference type="Pfam" id="PF00171"/>
    </source>
</evidence>
<organism evidence="5 6">
    <name type="scientific">Kipferlia bialata</name>
    <dbReference type="NCBI Taxonomy" id="797122"/>
    <lineage>
        <taxon>Eukaryota</taxon>
        <taxon>Metamonada</taxon>
        <taxon>Carpediemonas-like organisms</taxon>
        <taxon>Kipferlia</taxon>
    </lineage>
</organism>
<sequence length="289" mass="31295">MGKVLEVAQPACLQFTGSSAVAEKLIHTMHGRLYIEDAGFDPKILGPDVMSMDSVAWQCDQDAYALSGQKCSAQSILFAHENWIKAGIIDNIKAIAAERTFDNMSIGPVLSHTTENMLAHKDALCKIPGAKVLFGGKALTGHSVPTCYGMIEPTAVFVPLDEILKPENFALCTTEIFGPFQVVTEYKKDEEDKVIEACERMTAHLTMAVVSNDMPFLHKMLGATVNGTTYGGINARTTGAPEWHFFGPAGTPLAAGIGTIDAIRLVWSSHREVLFDLVPPTNFVRTPPS</sequence>
<keyword evidence="6" id="KW-1185">Reference proteome</keyword>
<comment type="similarity">
    <text evidence="1">Belongs to the aldehyde dehydrogenase family.</text>
</comment>
<dbReference type="Gene3D" id="3.40.605.10">
    <property type="entry name" value="Aldehyde Dehydrogenase, Chain A, domain 1"/>
    <property type="match status" value="1"/>
</dbReference>
<keyword evidence="2" id="KW-0560">Oxidoreductase</keyword>
<dbReference type="AlphaFoldDB" id="A0A9K3D8I4"/>
<dbReference type="SUPFAM" id="SSF53720">
    <property type="entry name" value="ALDH-like"/>
    <property type="match status" value="1"/>
</dbReference>
<gene>
    <name evidence="5" type="ORF">KIPB_012888</name>
</gene>
<name>A0A9K3D8I4_9EUKA</name>
<dbReference type="PANTHER" id="PTHR43521">
    <property type="entry name" value="ALPHA-AMINOADIPIC SEMIALDEHYDE DEHYDROGENASE"/>
    <property type="match status" value="1"/>
</dbReference>
<dbReference type="OrthoDB" id="440325at2759"/>
<dbReference type="InterPro" id="IPR016162">
    <property type="entry name" value="Ald_DH_N"/>
</dbReference>
<proteinExistence type="inferred from homology"/>
<evidence type="ECO:0000256" key="2">
    <source>
        <dbReference type="ARBA" id="ARBA00023002"/>
    </source>
</evidence>
<evidence type="ECO:0000256" key="1">
    <source>
        <dbReference type="ARBA" id="ARBA00009986"/>
    </source>
</evidence>
<protein>
    <recommendedName>
        <fullName evidence="4">Aldehyde dehydrogenase domain-containing protein</fullName>
    </recommendedName>
</protein>
<dbReference type="EMBL" id="BDIP01005874">
    <property type="protein sequence ID" value="GIQ90187.1"/>
    <property type="molecule type" value="Genomic_DNA"/>
</dbReference>
<dbReference type="PANTHER" id="PTHR43521:SF7">
    <property type="entry name" value="DELTA-1-PYRROLINE-5-CARBOXYLATE DEHYDROGENASE 12A1, MITOCHONDRIAL"/>
    <property type="match status" value="1"/>
</dbReference>
<comment type="caution">
    <text evidence="5">The sequence shown here is derived from an EMBL/GenBank/DDBJ whole genome shotgun (WGS) entry which is preliminary data.</text>
</comment>